<evidence type="ECO:0000256" key="6">
    <source>
        <dbReference type="ARBA" id="ARBA00023303"/>
    </source>
</evidence>
<comment type="catalytic activity">
    <reaction evidence="8">
        <text>fluoride(in) = fluoride(out)</text>
        <dbReference type="Rhea" id="RHEA:76159"/>
        <dbReference type="ChEBI" id="CHEBI:17051"/>
    </reaction>
    <physiologicalReaction direction="left-to-right" evidence="8">
        <dbReference type="Rhea" id="RHEA:76160"/>
    </physiologicalReaction>
</comment>
<dbReference type="Pfam" id="PF02537">
    <property type="entry name" value="CRCB"/>
    <property type="match status" value="1"/>
</dbReference>
<comment type="similarity">
    <text evidence="7 10">Belongs to the fluoride channel Fluc/FEX (TC 1.A.43) family.</text>
</comment>
<evidence type="ECO:0000256" key="1">
    <source>
        <dbReference type="ARBA" id="ARBA00004651"/>
    </source>
</evidence>
<keyword evidence="6 10" id="KW-0407">Ion channel</keyword>
<keyword evidence="5 10" id="KW-0472">Membrane</keyword>
<keyword evidence="2 10" id="KW-1003">Cell membrane</keyword>
<feature type="transmembrane region" description="Helical" evidence="10">
    <location>
        <begin position="101"/>
        <end position="125"/>
    </location>
</feature>
<keyword evidence="10" id="KW-0813">Transport</keyword>
<keyword evidence="10" id="KW-0406">Ion transport</keyword>
<keyword evidence="4 10" id="KW-1133">Transmembrane helix</keyword>
<evidence type="ECO:0000256" key="3">
    <source>
        <dbReference type="ARBA" id="ARBA00022692"/>
    </source>
</evidence>
<dbReference type="GO" id="GO:0005886">
    <property type="term" value="C:plasma membrane"/>
    <property type="evidence" value="ECO:0007669"/>
    <property type="project" value="UniProtKB-SubCell"/>
</dbReference>
<evidence type="ECO:0000256" key="7">
    <source>
        <dbReference type="ARBA" id="ARBA00035120"/>
    </source>
</evidence>
<comment type="subcellular location">
    <subcellularLocation>
        <location evidence="1 10">Cell membrane</location>
        <topology evidence="1 10">Multi-pass membrane protein</topology>
    </subcellularLocation>
</comment>
<dbReference type="PANTHER" id="PTHR28259">
    <property type="entry name" value="FLUORIDE EXPORT PROTEIN 1-RELATED"/>
    <property type="match status" value="1"/>
</dbReference>
<protein>
    <recommendedName>
        <fullName evidence="10">Fluoride-specific ion channel FluC</fullName>
    </recommendedName>
</protein>
<dbReference type="Proteomes" id="UP000022835">
    <property type="component" value="Unassembled WGS sequence"/>
</dbReference>
<evidence type="ECO:0000256" key="5">
    <source>
        <dbReference type="ARBA" id="ARBA00023136"/>
    </source>
</evidence>
<feature type="transmembrane region" description="Helical" evidence="10">
    <location>
        <begin position="9"/>
        <end position="31"/>
    </location>
</feature>
<keyword evidence="10" id="KW-0915">Sodium</keyword>
<name>A0A064CI10_9MYCO</name>
<dbReference type="eggNOG" id="COG0239">
    <property type="taxonomic scope" value="Bacteria"/>
</dbReference>
<evidence type="ECO:0000256" key="2">
    <source>
        <dbReference type="ARBA" id="ARBA00022475"/>
    </source>
</evidence>
<dbReference type="HAMAP" id="MF_00454">
    <property type="entry name" value="FluC"/>
    <property type="match status" value="1"/>
</dbReference>
<evidence type="ECO:0000313" key="12">
    <source>
        <dbReference type="Proteomes" id="UP000022835"/>
    </source>
</evidence>
<keyword evidence="12" id="KW-1185">Reference proteome</keyword>
<evidence type="ECO:0000256" key="10">
    <source>
        <dbReference type="HAMAP-Rule" id="MF_00454"/>
    </source>
</evidence>
<reference evidence="11" key="1">
    <citation type="submission" date="2014-05" db="EMBL/GenBank/DDBJ databases">
        <title>Genome sequence of Mycobacterium aromaticivorans strain JS19b1T (= DSM 45407T).</title>
        <authorList>
            <person name="Kwak Y."/>
            <person name="Park G.-S."/>
            <person name="Li Q.X."/>
            <person name="Lee S.-E."/>
            <person name="Shin J.-H."/>
        </authorList>
    </citation>
    <scope>NUCLEOTIDE SEQUENCE [LARGE SCALE GENOMIC DNA]</scope>
    <source>
        <strain evidence="11">JS19b1</strain>
    </source>
</reference>
<evidence type="ECO:0000256" key="4">
    <source>
        <dbReference type="ARBA" id="ARBA00022989"/>
    </source>
</evidence>
<gene>
    <name evidence="10" type="primary">fluC</name>
    <name evidence="10" type="synonym">crcB</name>
    <name evidence="11" type="ORF">Y900_005280</name>
</gene>
<dbReference type="EMBL" id="JALN02000001">
    <property type="protein sequence ID" value="KDE98363.1"/>
    <property type="molecule type" value="Genomic_DNA"/>
</dbReference>
<comment type="activity regulation">
    <text evidence="10">Na(+) is not transported, but it plays an essential structural role and its presence is essential for fluoride channel function.</text>
</comment>
<proteinExistence type="inferred from homology"/>
<dbReference type="GO" id="GO:0140114">
    <property type="term" value="P:cellular detoxification of fluoride"/>
    <property type="evidence" value="ECO:0007669"/>
    <property type="project" value="UniProtKB-UniRule"/>
</dbReference>
<feature type="transmembrane region" description="Helical" evidence="10">
    <location>
        <begin position="37"/>
        <end position="60"/>
    </location>
</feature>
<dbReference type="NCBIfam" id="NF010812">
    <property type="entry name" value="PRK14216.1"/>
    <property type="match status" value="1"/>
</dbReference>
<dbReference type="GO" id="GO:0046872">
    <property type="term" value="F:metal ion binding"/>
    <property type="evidence" value="ECO:0007669"/>
    <property type="project" value="UniProtKB-KW"/>
</dbReference>
<dbReference type="RefSeq" id="WP_109751021.1">
    <property type="nucleotide sequence ID" value="NZ_JALN02000001.1"/>
</dbReference>
<evidence type="ECO:0000256" key="9">
    <source>
        <dbReference type="ARBA" id="ARBA00049940"/>
    </source>
</evidence>
<evidence type="ECO:0000313" key="11">
    <source>
        <dbReference type="EMBL" id="KDE98363.1"/>
    </source>
</evidence>
<accession>A0A064CI10</accession>
<feature type="transmembrane region" description="Helical" evidence="10">
    <location>
        <begin position="72"/>
        <end position="89"/>
    </location>
</feature>
<dbReference type="OrthoDB" id="5148600at2"/>
<feature type="binding site" evidence="10">
    <location>
        <position position="79"/>
    </location>
    <ligand>
        <name>Na(+)</name>
        <dbReference type="ChEBI" id="CHEBI:29101"/>
        <note>structural</note>
    </ligand>
</feature>
<keyword evidence="3 10" id="KW-0812">Transmembrane</keyword>
<organism evidence="11 12">
    <name type="scientific">Mycolicibacterium aromaticivorans JS19b1 = JCM 16368</name>
    <dbReference type="NCBI Taxonomy" id="1440774"/>
    <lineage>
        <taxon>Bacteria</taxon>
        <taxon>Bacillati</taxon>
        <taxon>Actinomycetota</taxon>
        <taxon>Actinomycetes</taxon>
        <taxon>Mycobacteriales</taxon>
        <taxon>Mycobacteriaceae</taxon>
        <taxon>Mycolicibacterium</taxon>
    </lineage>
</organism>
<comment type="function">
    <text evidence="9 10">Fluoride-specific ion channel. Important for reducing fluoride concentration in the cell, thus reducing its toxicity.</text>
</comment>
<comment type="caution">
    <text evidence="11">The sequence shown here is derived from an EMBL/GenBank/DDBJ whole genome shotgun (WGS) entry which is preliminary data.</text>
</comment>
<dbReference type="PANTHER" id="PTHR28259:SF1">
    <property type="entry name" value="FLUORIDE EXPORT PROTEIN 1-RELATED"/>
    <property type="match status" value="1"/>
</dbReference>
<evidence type="ECO:0000256" key="8">
    <source>
        <dbReference type="ARBA" id="ARBA00035585"/>
    </source>
</evidence>
<keyword evidence="10" id="KW-0479">Metal-binding</keyword>
<dbReference type="AlphaFoldDB" id="A0A064CI10"/>
<dbReference type="GO" id="GO:0062054">
    <property type="term" value="F:fluoride channel activity"/>
    <property type="evidence" value="ECO:0007669"/>
    <property type="project" value="UniProtKB-UniRule"/>
</dbReference>
<dbReference type="STRING" id="1440774.Y900_005280"/>
<sequence>MFGHDNRELAAVFVGGAVGTLARAILATVFADDPARWPWATFGVNIVGAFLLGYFTTRLLERLPLSSYRRPLLGTGLCGGLTTFSTMQVETLKMIEHHHYGLAAAYSAVSIVAGLLAVYVATAVVRRVRIRA</sequence>
<dbReference type="InterPro" id="IPR003691">
    <property type="entry name" value="FluC"/>
</dbReference>
<feature type="binding site" evidence="10">
    <location>
        <position position="82"/>
    </location>
    <ligand>
        <name>Na(+)</name>
        <dbReference type="ChEBI" id="CHEBI:29101"/>
        <note>structural</note>
    </ligand>
</feature>